<gene>
    <name evidence="2" type="ORF">E5222_07930</name>
</gene>
<accession>A0A4T3F2B7</accession>
<protein>
    <recommendedName>
        <fullName evidence="4">Lipoprotein</fullName>
    </recommendedName>
</protein>
<dbReference type="RefSeq" id="WP_136693230.1">
    <property type="nucleotide sequence ID" value="NZ_SSHH01000002.1"/>
</dbReference>
<feature type="signal peptide" evidence="1">
    <location>
        <begin position="1"/>
        <end position="16"/>
    </location>
</feature>
<keyword evidence="1" id="KW-0732">Signal</keyword>
<keyword evidence="3" id="KW-1185">Reference proteome</keyword>
<proteinExistence type="predicted"/>
<dbReference type="Proteomes" id="UP000309389">
    <property type="component" value="Unassembled WGS sequence"/>
</dbReference>
<dbReference type="AlphaFoldDB" id="A0A4T3F2B7"/>
<feature type="chain" id="PRO_5020476192" description="Lipoprotein" evidence="1">
    <location>
        <begin position="17"/>
        <end position="142"/>
    </location>
</feature>
<dbReference type="OrthoDB" id="163809at2"/>
<sequence length="142" mass="14977">MAVMKPILPLIFTACALSGCATYSDAPIVDAGPIASEGSMVALGEPVAVEDVVLTPMKVTEDSRCPINARCVWAGRIVVETRVDGAGWRETVPVTLGEPESVRGYVLNLVSAEPGQMAGADPVGPEDYRFAYEGWSPDNPPD</sequence>
<organism evidence="2 3">
    <name type="scientific">Alteraurantiacibacter aquimixticola</name>
    <dbReference type="NCBI Taxonomy" id="2489173"/>
    <lineage>
        <taxon>Bacteria</taxon>
        <taxon>Pseudomonadati</taxon>
        <taxon>Pseudomonadota</taxon>
        <taxon>Alphaproteobacteria</taxon>
        <taxon>Sphingomonadales</taxon>
        <taxon>Erythrobacteraceae</taxon>
        <taxon>Alteraurantiacibacter</taxon>
    </lineage>
</organism>
<dbReference type="PROSITE" id="PS51257">
    <property type="entry name" value="PROKAR_LIPOPROTEIN"/>
    <property type="match status" value="1"/>
</dbReference>
<evidence type="ECO:0000313" key="2">
    <source>
        <dbReference type="EMBL" id="TIX50210.1"/>
    </source>
</evidence>
<evidence type="ECO:0000313" key="3">
    <source>
        <dbReference type="Proteomes" id="UP000309389"/>
    </source>
</evidence>
<comment type="caution">
    <text evidence="2">The sequence shown here is derived from an EMBL/GenBank/DDBJ whole genome shotgun (WGS) entry which is preliminary data.</text>
</comment>
<reference evidence="2 3" key="1">
    <citation type="submission" date="2019-04" db="EMBL/GenBank/DDBJ databases">
        <title>Altererythrobacter aquimixticola sp. nov., isolated from sediment of junction between the ocean and a freshwater spring.</title>
        <authorList>
            <person name="Yoon J.-H."/>
        </authorList>
    </citation>
    <scope>NUCLEOTIDE SEQUENCE [LARGE SCALE GENOMIC DNA]</scope>
    <source>
        <strain evidence="2 3">SSKS-13</strain>
    </source>
</reference>
<evidence type="ECO:0008006" key="4">
    <source>
        <dbReference type="Google" id="ProtNLM"/>
    </source>
</evidence>
<name>A0A4T3F2B7_9SPHN</name>
<dbReference type="EMBL" id="SSHH01000002">
    <property type="protein sequence ID" value="TIX50210.1"/>
    <property type="molecule type" value="Genomic_DNA"/>
</dbReference>
<evidence type="ECO:0000256" key="1">
    <source>
        <dbReference type="SAM" id="SignalP"/>
    </source>
</evidence>